<evidence type="ECO:0000256" key="5">
    <source>
        <dbReference type="ARBA" id="ARBA00023136"/>
    </source>
</evidence>
<protein>
    <recommendedName>
        <fullName evidence="6">Probable membrane transporter protein</fullName>
    </recommendedName>
</protein>
<feature type="transmembrane region" description="Helical" evidence="6">
    <location>
        <begin position="176"/>
        <end position="200"/>
    </location>
</feature>
<dbReference type="Proteomes" id="UP000285478">
    <property type="component" value="Chromosome"/>
</dbReference>
<organism evidence="7 8">
    <name type="scientific">Hydrogenovibrio thermophilus</name>
    <dbReference type="NCBI Taxonomy" id="265883"/>
    <lineage>
        <taxon>Bacteria</taxon>
        <taxon>Pseudomonadati</taxon>
        <taxon>Pseudomonadota</taxon>
        <taxon>Gammaproteobacteria</taxon>
        <taxon>Thiotrichales</taxon>
        <taxon>Piscirickettsiaceae</taxon>
        <taxon>Hydrogenovibrio</taxon>
    </lineage>
</organism>
<keyword evidence="6" id="KW-1003">Cell membrane</keyword>
<reference evidence="7 8" key="1">
    <citation type="journal article" date="2018" name="Environ. Microbiol.">
        <title>Genomes of ubiquitous marine and hypersaline Hydrogenovibrio, Thiomicrorhabdus and Thiomicrospira spp. encode a diversity of mechanisms to sustain chemolithoautotrophy in heterogeneous environments.</title>
        <authorList>
            <person name="Scott K.M."/>
            <person name="Williams J."/>
            <person name="Porter C.M.B."/>
            <person name="Russel S."/>
            <person name="Harmer T.L."/>
            <person name="Paul J.H."/>
            <person name="Antonen K.M."/>
            <person name="Bridges M.K."/>
            <person name="Camper G.J."/>
            <person name="Campla C.K."/>
            <person name="Casella L.G."/>
            <person name="Chase E."/>
            <person name="Conrad J.W."/>
            <person name="Cruz M.C."/>
            <person name="Dunlap D.S."/>
            <person name="Duran L."/>
            <person name="Fahsbender E.M."/>
            <person name="Goldsmith D.B."/>
            <person name="Keeley R.F."/>
            <person name="Kondoff M.R."/>
            <person name="Kussy B.I."/>
            <person name="Lane M.K."/>
            <person name="Lawler S."/>
            <person name="Leigh B.A."/>
            <person name="Lewis C."/>
            <person name="Lostal L.M."/>
            <person name="Marking D."/>
            <person name="Mancera P.A."/>
            <person name="McClenthan E.C."/>
            <person name="McIntyre E.A."/>
            <person name="Mine J.A."/>
            <person name="Modi S."/>
            <person name="Moore B.D."/>
            <person name="Morgan W.A."/>
            <person name="Nelson K.M."/>
            <person name="Nguyen K.N."/>
            <person name="Ogburn N."/>
            <person name="Parrino D.G."/>
            <person name="Pedapudi A.D."/>
            <person name="Pelham R.P."/>
            <person name="Preece A.M."/>
            <person name="Rampersad E.A."/>
            <person name="Richardson J.C."/>
            <person name="Rodgers C.M."/>
            <person name="Schaffer B.L."/>
            <person name="Sheridan N.E."/>
            <person name="Solone M.R."/>
            <person name="Staley Z.R."/>
            <person name="Tabuchi M."/>
            <person name="Waide R.J."/>
            <person name="Wanjugi P.W."/>
            <person name="Young S."/>
            <person name="Clum A."/>
            <person name="Daum C."/>
            <person name="Huntemann M."/>
            <person name="Ivanova N."/>
            <person name="Kyrpides N."/>
            <person name="Mikhailova N."/>
            <person name="Palaniappan K."/>
            <person name="Pillay M."/>
            <person name="Reddy T.B.K."/>
            <person name="Shapiro N."/>
            <person name="Stamatis D."/>
            <person name="Varghese N."/>
            <person name="Woyke T."/>
            <person name="Boden R."/>
            <person name="Freyermuth S.K."/>
            <person name="Kerfeld C.A."/>
        </authorList>
    </citation>
    <scope>NUCLEOTIDE SEQUENCE [LARGE SCALE GENOMIC DNA]</scope>
    <source>
        <strain evidence="7 8">JR-2</strain>
    </source>
</reference>
<evidence type="ECO:0000256" key="2">
    <source>
        <dbReference type="ARBA" id="ARBA00009142"/>
    </source>
</evidence>
<evidence type="ECO:0000256" key="6">
    <source>
        <dbReference type="RuleBase" id="RU363041"/>
    </source>
</evidence>
<feature type="transmembrane region" description="Helical" evidence="6">
    <location>
        <begin position="212"/>
        <end position="236"/>
    </location>
</feature>
<keyword evidence="3 6" id="KW-0812">Transmembrane</keyword>
<dbReference type="InterPro" id="IPR002781">
    <property type="entry name" value="TM_pro_TauE-like"/>
</dbReference>
<feature type="transmembrane region" description="Helical" evidence="6">
    <location>
        <begin position="79"/>
        <end position="98"/>
    </location>
</feature>
<keyword evidence="8" id="KW-1185">Reference proteome</keyword>
<evidence type="ECO:0000256" key="1">
    <source>
        <dbReference type="ARBA" id="ARBA00004141"/>
    </source>
</evidence>
<evidence type="ECO:0000313" key="8">
    <source>
        <dbReference type="Proteomes" id="UP000285478"/>
    </source>
</evidence>
<evidence type="ECO:0000313" key="7">
    <source>
        <dbReference type="EMBL" id="QAB16366.1"/>
    </source>
</evidence>
<dbReference type="GO" id="GO:0005886">
    <property type="term" value="C:plasma membrane"/>
    <property type="evidence" value="ECO:0007669"/>
    <property type="project" value="UniProtKB-SubCell"/>
</dbReference>
<evidence type="ECO:0000256" key="3">
    <source>
        <dbReference type="ARBA" id="ARBA00022692"/>
    </source>
</evidence>
<keyword evidence="4 6" id="KW-1133">Transmembrane helix</keyword>
<accession>A0A410H646</accession>
<evidence type="ECO:0000256" key="4">
    <source>
        <dbReference type="ARBA" id="ARBA00022989"/>
    </source>
</evidence>
<dbReference type="PANTHER" id="PTHR43483">
    <property type="entry name" value="MEMBRANE TRANSPORTER PROTEIN HI_0806-RELATED"/>
    <property type="match status" value="1"/>
</dbReference>
<dbReference type="KEGG" id="htr:EPV75_12190"/>
<feature type="transmembrane region" description="Helical" evidence="6">
    <location>
        <begin position="46"/>
        <end position="67"/>
    </location>
</feature>
<dbReference type="PANTHER" id="PTHR43483:SF3">
    <property type="entry name" value="MEMBRANE TRANSPORTER PROTEIN HI_0806-RELATED"/>
    <property type="match status" value="1"/>
</dbReference>
<proteinExistence type="inferred from homology"/>
<keyword evidence="5 6" id="KW-0472">Membrane</keyword>
<comment type="subcellular location">
    <subcellularLocation>
        <location evidence="6">Cell membrane</location>
        <topology evidence="6">Multi-pass membrane protein</topology>
    </subcellularLocation>
    <subcellularLocation>
        <location evidence="1">Membrane</location>
        <topology evidence="1">Multi-pass membrane protein</topology>
    </subcellularLocation>
</comment>
<dbReference type="Pfam" id="PF01925">
    <property type="entry name" value="TauE"/>
    <property type="match status" value="1"/>
</dbReference>
<dbReference type="EMBL" id="CP035033">
    <property type="protein sequence ID" value="QAB16366.1"/>
    <property type="molecule type" value="Genomic_DNA"/>
</dbReference>
<feature type="transmembrane region" description="Helical" evidence="6">
    <location>
        <begin position="7"/>
        <end position="40"/>
    </location>
</feature>
<comment type="similarity">
    <text evidence="2 6">Belongs to the 4-toluene sulfonate uptake permease (TSUP) (TC 2.A.102) family.</text>
</comment>
<dbReference type="RefSeq" id="WP_128385580.1">
    <property type="nucleotide sequence ID" value="NZ_CP035033.1"/>
</dbReference>
<feature type="transmembrane region" description="Helical" evidence="6">
    <location>
        <begin position="243"/>
        <end position="261"/>
    </location>
</feature>
<gene>
    <name evidence="7" type="ORF">EPV75_12190</name>
</gene>
<dbReference type="AlphaFoldDB" id="A0A410H646"/>
<sequence>MLIELSIYLLTGVIAGFFAGLLGIGGGLIIVPVLTTAFVYFLHTPHLVHLAIGTSMATILVTAVASIRAHQKHDAIRWDIVKTLTPGILLGGLFGGWVSQFFNANTLAQIFAVIELVIAIKMLTDAQPNPHRELPGLAARSVAGTFIGAISSLVGIGGGALNTPYMVWHNVSVRQAIATSAACSLPVATAGTLGFLIGGWNATDLPAYATGYIYWPAFFGIVVASFFVAPIGAALTHRLPVKLLKRVFGILLIILAIKMFWF</sequence>
<name>A0A410H646_9GAMM</name>